<feature type="signal peptide" evidence="2">
    <location>
        <begin position="1"/>
        <end position="20"/>
    </location>
</feature>
<dbReference type="EMBL" id="JAULSN010000002">
    <property type="protein sequence ID" value="KAK3380581.1"/>
    <property type="molecule type" value="Genomic_DNA"/>
</dbReference>
<protein>
    <submittedName>
        <fullName evidence="3">ASST-domain-containing protein</fullName>
    </submittedName>
</protein>
<evidence type="ECO:0000313" key="4">
    <source>
        <dbReference type="Proteomes" id="UP001287356"/>
    </source>
</evidence>
<feature type="compositionally biased region" description="Low complexity" evidence="1">
    <location>
        <begin position="279"/>
        <end position="290"/>
    </location>
</feature>
<evidence type="ECO:0000256" key="1">
    <source>
        <dbReference type="SAM" id="MobiDB-lite"/>
    </source>
</evidence>
<dbReference type="InterPro" id="IPR053143">
    <property type="entry name" value="Arylsulfate_ST"/>
</dbReference>
<feature type="chain" id="PRO_5042164821" evidence="2">
    <location>
        <begin position="21"/>
        <end position="580"/>
    </location>
</feature>
<dbReference type="InterPro" id="IPR011047">
    <property type="entry name" value="Quinoprotein_ADH-like_sf"/>
</dbReference>
<reference evidence="3" key="1">
    <citation type="journal article" date="2023" name="Mol. Phylogenet. Evol.">
        <title>Genome-scale phylogeny and comparative genomics of the fungal order Sordariales.</title>
        <authorList>
            <person name="Hensen N."/>
            <person name="Bonometti L."/>
            <person name="Westerberg I."/>
            <person name="Brannstrom I.O."/>
            <person name="Guillou S."/>
            <person name="Cros-Aarteil S."/>
            <person name="Calhoun S."/>
            <person name="Haridas S."/>
            <person name="Kuo A."/>
            <person name="Mondo S."/>
            <person name="Pangilinan J."/>
            <person name="Riley R."/>
            <person name="LaButti K."/>
            <person name="Andreopoulos B."/>
            <person name="Lipzen A."/>
            <person name="Chen C."/>
            <person name="Yan M."/>
            <person name="Daum C."/>
            <person name="Ng V."/>
            <person name="Clum A."/>
            <person name="Steindorff A."/>
            <person name="Ohm R.A."/>
            <person name="Martin F."/>
            <person name="Silar P."/>
            <person name="Natvig D.O."/>
            <person name="Lalanne C."/>
            <person name="Gautier V."/>
            <person name="Ament-Velasquez S.L."/>
            <person name="Kruys A."/>
            <person name="Hutchinson M.I."/>
            <person name="Powell A.J."/>
            <person name="Barry K."/>
            <person name="Miller A.N."/>
            <person name="Grigoriev I.V."/>
            <person name="Debuchy R."/>
            <person name="Gladieux P."/>
            <person name="Hiltunen Thoren M."/>
            <person name="Johannesson H."/>
        </authorList>
    </citation>
    <scope>NUCLEOTIDE SEQUENCE</scope>
    <source>
        <strain evidence="3">CBS 958.72</strain>
    </source>
</reference>
<dbReference type="Proteomes" id="UP001287356">
    <property type="component" value="Unassembled WGS sequence"/>
</dbReference>
<feature type="compositionally biased region" description="Low complexity" evidence="1">
    <location>
        <begin position="327"/>
        <end position="347"/>
    </location>
</feature>
<proteinExistence type="predicted"/>
<feature type="region of interest" description="Disordered" evidence="1">
    <location>
        <begin position="327"/>
        <end position="350"/>
    </location>
</feature>
<name>A0AAE0NFH7_9PEZI</name>
<reference evidence="3" key="2">
    <citation type="submission" date="2023-06" db="EMBL/GenBank/DDBJ databases">
        <authorList>
            <consortium name="Lawrence Berkeley National Laboratory"/>
            <person name="Haridas S."/>
            <person name="Hensen N."/>
            <person name="Bonometti L."/>
            <person name="Westerberg I."/>
            <person name="Brannstrom I.O."/>
            <person name="Guillou S."/>
            <person name="Cros-Aarteil S."/>
            <person name="Calhoun S."/>
            <person name="Kuo A."/>
            <person name="Mondo S."/>
            <person name="Pangilinan J."/>
            <person name="Riley R."/>
            <person name="Labutti K."/>
            <person name="Andreopoulos B."/>
            <person name="Lipzen A."/>
            <person name="Chen C."/>
            <person name="Yanf M."/>
            <person name="Daum C."/>
            <person name="Ng V."/>
            <person name="Clum A."/>
            <person name="Steindorff A."/>
            <person name="Ohm R."/>
            <person name="Martin F."/>
            <person name="Silar P."/>
            <person name="Natvig D."/>
            <person name="Lalanne C."/>
            <person name="Gautier V."/>
            <person name="Ament-Velasquez S.L."/>
            <person name="Kruys A."/>
            <person name="Hutchinson M.I."/>
            <person name="Powell A.J."/>
            <person name="Barry K."/>
            <person name="Miller A.N."/>
            <person name="Grigoriev I.V."/>
            <person name="Debuchy R."/>
            <person name="Gladieux P."/>
            <person name="Thoren M.H."/>
            <person name="Johannesson H."/>
        </authorList>
    </citation>
    <scope>NUCLEOTIDE SEQUENCE</scope>
    <source>
        <strain evidence="3">CBS 958.72</strain>
    </source>
</reference>
<dbReference type="PANTHER" id="PTHR35340:SF9">
    <property type="entry name" value="ASST-DOMAIN-CONTAINING PROTEIN"/>
    <property type="match status" value="1"/>
</dbReference>
<gene>
    <name evidence="3" type="ORF">B0T24DRAFT_571467</name>
</gene>
<feature type="region of interest" description="Disordered" evidence="1">
    <location>
        <begin position="274"/>
        <end position="296"/>
    </location>
</feature>
<comment type="caution">
    <text evidence="3">The sequence shown here is derived from an EMBL/GenBank/DDBJ whole genome shotgun (WGS) entry which is preliminary data.</text>
</comment>
<keyword evidence="2" id="KW-0732">Signal</keyword>
<sequence length="580" mass="62334">MNRFATLFGLLALTAHHALADWQYRSRPDLSPPRLNITIPATDDVAPGYIFVTPYPASNGPHAAPEQPAAYIFRNDGDLVWSSLGYFAGWVGNFQVTKYRGQTALQAFQGTLNPLHGHGYGTVALLDETYRPVANLQSLHKLVSIHEFRIVNEKTALVEIYQPTPYNLGPYGGAEDQQWIVDGVWQELDIETGELLFEGHSLDFADPADSATPLRGSTGTTSGDAWDYFHLNSIDKDDEGNYLLSGRHTSTIYKVSGRDGRVIWQLGGRNSSFTLLPRNSNDNDNNNNNDDNPKESSTAFAFQHDARFLWRSADGAIETISFFDNSAASSSSPSSSPSSSSSSSSSARIVQLNHTAVPRTAREVHRFRAPGGLVAASQGNAQVLPAGNGEVGSVFVNWGSSGAVSEFRVGADGDDDAAPVFHAFLDAAGAVQSYRGFRFAWAGRSRETPALVALWGDKVVVAHVSWNGDTVAREWVFYAEAVGGEADAGTVTHRLGAKAKVSFETTFEVSEEAVRVLGSRFVVFAVALDAAGEAVGRSGKVHVRDDVPGGPGRENGFDALIQGAVELSVFGDSVTGDDDL</sequence>
<dbReference type="SUPFAM" id="SSF50998">
    <property type="entry name" value="Quinoprotein alcohol dehydrogenase-like"/>
    <property type="match status" value="1"/>
</dbReference>
<dbReference type="Pfam" id="PF14269">
    <property type="entry name" value="Arylsulfotran_2"/>
    <property type="match status" value="1"/>
</dbReference>
<organism evidence="3 4">
    <name type="scientific">Lasiosphaeria ovina</name>
    <dbReference type="NCBI Taxonomy" id="92902"/>
    <lineage>
        <taxon>Eukaryota</taxon>
        <taxon>Fungi</taxon>
        <taxon>Dikarya</taxon>
        <taxon>Ascomycota</taxon>
        <taxon>Pezizomycotina</taxon>
        <taxon>Sordariomycetes</taxon>
        <taxon>Sordariomycetidae</taxon>
        <taxon>Sordariales</taxon>
        <taxon>Lasiosphaeriaceae</taxon>
        <taxon>Lasiosphaeria</taxon>
    </lineage>
</organism>
<evidence type="ECO:0000313" key="3">
    <source>
        <dbReference type="EMBL" id="KAK3380581.1"/>
    </source>
</evidence>
<evidence type="ECO:0000256" key="2">
    <source>
        <dbReference type="SAM" id="SignalP"/>
    </source>
</evidence>
<dbReference type="InterPro" id="IPR039535">
    <property type="entry name" value="ASST-like"/>
</dbReference>
<dbReference type="PANTHER" id="PTHR35340">
    <property type="entry name" value="PQQ ENZYME REPEAT PROTEIN-RELATED"/>
    <property type="match status" value="1"/>
</dbReference>
<accession>A0AAE0NFH7</accession>
<dbReference type="AlphaFoldDB" id="A0AAE0NFH7"/>
<keyword evidence="4" id="KW-1185">Reference proteome</keyword>